<evidence type="ECO:0000256" key="9">
    <source>
        <dbReference type="SAM" id="MobiDB-lite"/>
    </source>
</evidence>
<comment type="catalytic activity">
    <reaction evidence="1">
        <text>ATP + protein L-histidine = ADP + protein N-phospho-L-histidine.</text>
        <dbReference type="EC" id="2.7.13.3"/>
    </reaction>
</comment>
<evidence type="ECO:0000313" key="14">
    <source>
        <dbReference type="Proteomes" id="UP000534306"/>
    </source>
</evidence>
<keyword evidence="6 12" id="KW-0418">Kinase</keyword>
<organism evidence="13 14">
    <name type="scientific">Kribbella sandramycini</name>
    <dbReference type="NCBI Taxonomy" id="60450"/>
    <lineage>
        <taxon>Bacteria</taxon>
        <taxon>Bacillati</taxon>
        <taxon>Actinomycetota</taxon>
        <taxon>Actinomycetes</taxon>
        <taxon>Propionibacteriales</taxon>
        <taxon>Kribbellaceae</taxon>
        <taxon>Kribbella</taxon>
    </lineage>
</organism>
<sequence>MEPVRNWLLPIVLGVAWILVSPALAAAVDEPLNTSELIVSSAASAMAAVALGFRRRAPLTTFAVVTVVQTVGYFSVTQDSPLLLPAEIVALYSVAVRCRPAIGWWAVGVQAVVQTAATALSTGVSPGLGWEAVLNLIGYGLVLVLGFGRRHRLALRSSAAQQIRAAEARRADAAVSERRRLARELHDVSAHHLTSIVVSGGAAERLAATRPDLSADALTYAAATGRETLRSLHELVAILQTGETQEEEPIVDRITDLAEAFSRLGQQIVVDVTPGLAGPVGEAVFGIVRESLTNTLRHAPGAAVRVLVTRAGDRVDVLVENGRATEPASAQGSRRGVTGMKDRAEALGGTLTAGPGPDGSWQVRASLPTASSAPGLQPRPPYSTAAPVPAPSSAARLAAGGWWTEIGVLLAVATPAVGGTGAMLAATKPIPDAATVSLGVLIALLPGLILLGRLQRPWTALLGVVLAGCLWPLAIGLGWLPDSLAPALALSLFASAAAVYAVATYGGDPVITWLSAGIATAGVGLSTGGLLRVAAAPDDPSGWGYPIAMGVVVAVVLAIPLGFCWVIGGLLRRRRLRESDQTGATLAELVRATEYEVHTERLRIAGGLHHSVLTRTQVLIDRAEAGDLEAATTEARAALTAMRDLLETLDDGAPAPRRPQ</sequence>
<feature type="region of interest" description="Disordered" evidence="9">
    <location>
        <begin position="320"/>
        <end position="339"/>
    </location>
</feature>
<keyword evidence="7" id="KW-0067">ATP-binding</keyword>
<keyword evidence="10" id="KW-1133">Transmembrane helix</keyword>
<dbReference type="InterPro" id="IPR036890">
    <property type="entry name" value="HATPase_C_sf"/>
</dbReference>
<evidence type="ECO:0000256" key="3">
    <source>
        <dbReference type="ARBA" id="ARBA00022553"/>
    </source>
</evidence>
<feature type="transmembrane region" description="Helical" evidence="10">
    <location>
        <begin position="128"/>
        <end position="148"/>
    </location>
</feature>
<protein>
    <recommendedName>
        <fullName evidence="2">histidine kinase</fullName>
        <ecNumber evidence="2">2.7.13.3</ecNumber>
    </recommendedName>
</protein>
<evidence type="ECO:0000256" key="8">
    <source>
        <dbReference type="ARBA" id="ARBA00023012"/>
    </source>
</evidence>
<feature type="transmembrane region" description="Helical" evidence="10">
    <location>
        <begin position="433"/>
        <end position="451"/>
    </location>
</feature>
<keyword evidence="3" id="KW-0597">Phosphoprotein</keyword>
<dbReference type="SUPFAM" id="SSF55874">
    <property type="entry name" value="ATPase domain of HSP90 chaperone/DNA topoisomerase II/histidine kinase"/>
    <property type="match status" value="1"/>
</dbReference>
<dbReference type="PANTHER" id="PTHR24421">
    <property type="entry name" value="NITRATE/NITRITE SENSOR PROTEIN NARX-RELATED"/>
    <property type="match status" value="1"/>
</dbReference>
<dbReference type="GO" id="GO:0000155">
    <property type="term" value="F:phosphorelay sensor kinase activity"/>
    <property type="evidence" value="ECO:0007669"/>
    <property type="project" value="InterPro"/>
</dbReference>
<dbReference type="Proteomes" id="UP000534306">
    <property type="component" value="Unassembled WGS sequence"/>
</dbReference>
<feature type="domain" description="Signal transduction histidine kinase subgroup 3 dimerisation and phosphoacceptor" evidence="11">
    <location>
        <begin position="177"/>
        <end position="241"/>
    </location>
</feature>
<dbReference type="InterPro" id="IPR011712">
    <property type="entry name" value="Sig_transdc_His_kin_sub3_dim/P"/>
</dbReference>
<feature type="transmembrane region" description="Helical" evidence="10">
    <location>
        <begin position="406"/>
        <end position="427"/>
    </location>
</feature>
<proteinExistence type="predicted"/>
<feature type="transmembrane region" description="Helical" evidence="10">
    <location>
        <begin position="510"/>
        <end position="531"/>
    </location>
</feature>
<dbReference type="GO" id="GO:0016020">
    <property type="term" value="C:membrane"/>
    <property type="evidence" value="ECO:0007669"/>
    <property type="project" value="InterPro"/>
</dbReference>
<keyword evidence="8" id="KW-0902">Two-component regulatory system</keyword>
<accession>A0A7Y4P2D8</accession>
<evidence type="ECO:0000259" key="11">
    <source>
        <dbReference type="Pfam" id="PF07730"/>
    </source>
</evidence>
<dbReference type="AlphaFoldDB" id="A0A7Y4P2D8"/>
<name>A0A7Y4P2D8_9ACTN</name>
<keyword evidence="5" id="KW-0547">Nucleotide-binding</keyword>
<feature type="transmembrane region" description="Helical" evidence="10">
    <location>
        <begin position="485"/>
        <end position="503"/>
    </location>
</feature>
<feature type="region of interest" description="Disordered" evidence="9">
    <location>
        <begin position="347"/>
        <end position="388"/>
    </location>
</feature>
<evidence type="ECO:0000256" key="5">
    <source>
        <dbReference type="ARBA" id="ARBA00022741"/>
    </source>
</evidence>
<dbReference type="EMBL" id="JACHKF010000001">
    <property type="protein sequence ID" value="MBB6566313.1"/>
    <property type="molecule type" value="Genomic_DNA"/>
</dbReference>
<evidence type="ECO:0000313" key="12">
    <source>
        <dbReference type="EMBL" id="MBB6566313.1"/>
    </source>
</evidence>
<keyword evidence="10" id="KW-0472">Membrane</keyword>
<keyword evidence="10" id="KW-0812">Transmembrane</keyword>
<evidence type="ECO:0000256" key="4">
    <source>
        <dbReference type="ARBA" id="ARBA00022679"/>
    </source>
</evidence>
<evidence type="ECO:0000313" key="15">
    <source>
        <dbReference type="Proteomes" id="UP000553957"/>
    </source>
</evidence>
<feature type="transmembrane region" description="Helical" evidence="10">
    <location>
        <begin position="37"/>
        <end position="53"/>
    </location>
</feature>
<feature type="transmembrane region" description="Helical" evidence="10">
    <location>
        <begin position="543"/>
        <end position="571"/>
    </location>
</feature>
<dbReference type="Gene3D" id="3.30.565.10">
    <property type="entry name" value="Histidine kinase-like ATPase, C-terminal domain"/>
    <property type="match status" value="1"/>
</dbReference>
<evidence type="ECO:0000256" key="6">
    <source>
        <dbReference type="ARBA" id="ARBA00022777"/>
    </source>
</evidence>
<dbReference type="RefSeq" id="WP_171675610.1">
    <property type="nucleotide sequence ID" value="NZ_BAAAGT010000010.1"/>
</dbReference>
<evidence type="ECO:0000256" key="1">
    <source>
        <dbReference type="ARBA" id="ARBA00000085"/>
    </source>
</evidence>
<evidence type="ECO:0000256" key="2">
    <source>
        <dbReference type="ARBA" id="ARBA00012438"/>
    </source>
</evidence>
<dbReference type="InterPro" id="IPR050482">
    <property type="entry name" value="Sensor_HK_TwoCompSys"/>
</dbReference>
<dbReference type="Pfam" id="PF07730">
    <property type="entry name" value="HisKA_3"/>
    <property type="match status" value="1"/>
</dbReference>
<reference evidence="13 14" key="1">
    <citation type="submission" date="2020-05" db="EMBL/GenBank/DDBJ databases">
        <title>Genome sequence of Kribbella sandramycini ATCC 39419.</title>
        <authorList>
            <person name="Maclea K.S."/>
            <person name="Fair J.L."/>
        </authorList>
    </citation>
    <scope>NUCLEOTIDE SEQUENCE [LARGE SCALE GENOMIC DNA]</scope>
    <source>
        <strain evidence="13 14">ATCC 39419</strain>
    </source>
</reference>
<dbReference type="CDD" id="cd16917">
    <property type="entry name" value="HATPase_UhpB-NarQ-NarX-like"/>
    <property type="match status" value="1"/>
</dbReference>
<reference evidence="12 15" key="2">
    <citation type="submission" date="2020-08" db="EMBL/GenBank/DDBJ databases">
        <title>Sequencing the genomes of 1000 actinobacteria strains.</title>
        <authorList>
            <person name="Klenk H.-P."/>
        </authorList>
    </citation>
    <scope>NUCLEOTIDE SEQUENCE [LARGE SCALE GENOMIC DNA]</scope>
    <source>
        <strain evidence="12 15">DSM 15626</strain>
    </source>
</reference>
<evidence type="ECO:0000256" key="10">
    <source>
        <dbReference type="SAM" id="Phobius"/>
    </source>
</evidence>
<comment type="caution">
    <text evidence="13">The sequence shown here is derived from an EMBL/GenBank/DDBJ whole genome shotgun (WGS) entry which is preliminary data.</text>
</comment>
<dbReference type="GO" id="GO:0005524">
    <property type="term" value="F:ATP binding"/>
    <property type="evidence" value="ECO:0007669"/>
    <property type="project" value="UniProtKB-KW"/>
</dbReference>
<gene>
    <name evidence="12" type="ORF">HNR71_001950</name>
    <name evidence="13" type="ORF">HPO96_22510</name>
</gene>
<dbReference type="Proteomes" id="UP000553957">
    <property type="component" value="Unassembled WGS sequence"/>
</dbReference>
<evidence type="ECO:0000256" key="7">
    <source>
        <dbReference type="ARBA" id="ARBA00022840"/>
    </source>
</evidence>
<dbReference type="GO" id="GO:0046983">
    <property type="term" value="F:protein dimerization activity"/>
    <property type="evidence" value="ECO:0007669"/>
    <property type="project" value="InterPro"/>
</dbReference>
<keyword evidence="4" id="KW-0808">Transferase</keyword>
<dbReference type="Gene3D" id="1.20.5.1930">
    <property type="match status" value="1"/>
</dbReference>
<dbReference type="PANTHER" id="PTHR24421:SF10">
    <property type="entry name" value="NITRATE_NITRITE SENSOR PROTEIN NARQ"/>
    <property type="match status" value="1"/>
</dbReference>
<feature type="transmembrane region" description="Helical" evidence="10">
    <location>
        <begin position="458"/>
        <end position="479"/>
    </location>
</feature>
<evidence type="ECO:0000313" key="13">
    <source>
        <dbReference type="EMBL" id="NOL43024.1"/>
    </source>
</evidence>
<keyword evidence="14" id="KW-1185">Reference proteome</keyword>
<dbReference type="EC" id="2.7.13.3" evidence="2"/>
<dbReference type="EMBL" id="JABJRC010000005">
    <property type="protein sequence ID" value="NOL43024.1"/>
    <property type="molecule type" value="Genomic_DNA"/>
</dbReference>